<organism evidence="4 5">
    <name type="scientific">Drosophila lebanonensis</name>
    <name type="common">Fruit fly</name>
    <name type="synonym">Scaptodrosophila lebanonensis</name>
    <dbReference type="NCBI Taxonomy" id="7225"/>
    <lineage>
        <taxon>Eukaryota</taxon>
        <taxon>Metazoa</taxon>
        <taxon>Ecdysozoa</taxon>
        <taxon>Arthropoda</taxon>
        <taxon>Hexapoda</taxon>
        <taxon>Insecta</taxon>
        <taxon>Pterygota</taxon>
        <taxon>Neoptera</taxon>
        <taxon>Endopterygota</taxon>
        <taxon>Diptera</taxon>
        <taxon>Brachycera</taxon>
        <taxon>Muscomorpha</taxon>
        <taxon>Ephydroidea</taxon>
        <taxon>Drosophilidae</taxon>
        <taxon>Scaptodrosophila</taxon>
    </lineage>
</organism>
<feature type="transmembrane region" description="Helical" evidence="1">
    <location>
        <begin position="419"/>
        <end position="437"/>
    </location>
</feature>
<accession>A0A6J2TGP8</accession>
<dbReference type="InterPro" id="IPR002656">
    <property type="entry name" value="Acyl_transf_3_dom"/>
</dbReference>
<dbReference type="GeneID" id="115623858"/>
<feature type="chain" id="PRO_5026916755" evidence="2">
    <location>
        <begin position="24"/>
        <end position="673"/>
    </location>
</feature>
<feature type="transmembrane region" description="Helical" evidence="1">
    <location>
        <begin position="606"/>
        <end position="628"/>
    </location>
</feature>
<evidence type="ECO:0000313" key="4">
    <source>
        <dbReference type="Proteomes" id="UP000504634"/>
    </source>
</evidence>
<feature type="transmembrane region" description="Helical" evidence="1">
    <location>
        <begin position="640"/>
        <end position="663"/>
    </location>
</feature>
<evidence type="ECO:0000256" key="1">
    <source>
        <dbReference type="SAM" id="Phobius"/>
    </source>
</evidence>
<keyword evidence="1" id="KW-0812">Transmembrane</keyword>
<sequence>MWTSRLLLQFFWALGTILTLARGFEMNMTQYYEMPDLYDLDDYDRCLQEFSHSQPTYCFVRAEVQPNEKAPAWRAIVDISKYNRHHFDHRHLYFGICVHACETALDDLNANETQTLYEGTLSDNEKVNVYLELFSAEASNRARYQRLTNICINWRLKQRGFGVRAKSVVEYCDQAEKVVEDDAWNLTFFAVLGGLVLLTIMSSLVDLHLKRQRHDKMLKERDHYKTPPKSRVQQVFLIFSLARNWYRLNQEPNGKIGRELRFLDCFKFFAMFLVIFAHTNWVIYESAISNPQDPERMLHTVAGTLLISGSLITVTFFVISGLLLTINWLAVARLQKKTLSLLQYCVLFVKFNVFRYIRLTLPYGFVLLLSGVYFENAGGPLWRHIYEREQLACRKNWWINLLYFNNFIRTNERCMLQGWYLASDTHSFVLSLVLLMLGHRFPKWRKQLYGSVLAIFVALPAILTYALDYYPIFLPTPQTQKDSFIGDRQFNEFYTSFQMNFGAYFFGVLAALVYDQLALKQYKLRELLSFQVTWFALIPVGILWLFSAHPIYQHYYSDLPLLWASIYAALQRNLWAFGLGIFIVGMAAKVGWILRKFACLPIFRILGRLTYGAFIVHLLVARLVLSTVREPIYFGTGMMFSYIFFTATVSYLCSLVLALFLELPVSSFLKLLR</sequence>
<dbReference type="InterPro" id="IPR052728">
    <property type="entry name" value="O2_lipid_transport_reg"/>
</dbReference>
<dbReference type="AlphaFoldDB" id="A0A6J2TGP8"/>
<keyword evidence="1" id="KW-0472">Membrane</keyword>
<protein>
    <submittedName>
        <fullName evidence="5">Nose resistant to fluoxetine protein 6</fullName>
    </submittedName>
</protein>
<dbReference type="Pfam" id="PF01757">
    <property type="entry name" value="Acyl_transf_3"/>
    <property type="match status" value="1"/>
</dbReference>
<dbReference type="PANTHER" id="PTHR11161:SF22">
    <property type="entry name" value="ACYLTRANSFERASE 3 DOMAIN-CONTAINING PROTEIN-RELATED"/>
    <property type="match status" value="1"/>
</dbReference>
<feature type="transmembrane region" description="Helical" evidence="1">
    <location>
        <begin position="186"/>
        <end position="209"/>
    </location>
</feature>
<feature type="transmembrane region" description="Helical" evidence="1">
    <location>
        <begin position="534"/>
        <end position="555"/>
    </location>
</feature>
<proteinExistence type="predicted"/>
<feature type="transmembrane region" description="Helical" evidence="1">
    <location>
        <begin position="493"/>
        <end position="514"/>
    </location>
</feature>
<reference evidence="5" key="1">
    <citation type="submission" date="2025-08" db="UniProtKB">
        <authorList>
            <consortium name="RefSeq"/>
        </authorList>
    </citation>
    <scope>IDENTIFICATION</scope>
    <source>
        <strain evidence="5">11010-0011.00</strain>
        <tissue evidence="5">Whole body</tissue>
    </source>
</reference>
<dbReference type="PANTHER" id="PTHR11161">
    <property type="entry name" value="O-ACYLTRANSFERASE"/>
    <property type="match status" value="1"/>
</dbReference>
<keyword evidence="1" id="KW-1133">Transmembrane helix</keyword>
<keyword evidence="2" id="KW-0732">Signal</keyword>
<dbReference type="Proteomes" id="UP000504634">
    <property type="component" value="Unplaced"/>
</dbReference>
<feature type="transmembrane region" description="Helical" evidence="1">
    <location>
        <begin position="575"/>
        <end position="594"/>
    </location>
</feature>
<evidence type="ECO:0000313" key="5">
    <source>
        <dbReference type="RefSeq" id="XP_030374263.1"/>
    </source>
</evidence>
<gene>
    <name evidence="5" type="primary">LOC115623858</name>
</gene>
<feature type="domain" description="Acyltransferase 3" evidence="3">
    <location>
        <begin position="261"/>
        <end position="654"/>
    </location>
</feature>
<feature type="transmembrane region" description="Helical" evidence="1">
    <location>
        <begin position="353"/>
        <end position="374"/>
    </location>
</feature>
<dbReference type="RefSeq" id="XP_030374263.1">
    <property type="nucleotide sequence ID" value="XM_030518403.1"/>
</dbReference>
<evidence type="ECO:0000259" key="3">
    <source>
        <dbReference type="Pfam" id="PF01757"/>
    </source>
</evidence>
<feature type="transmembrane region" description="Helical" evidence="1">
    <location>
        <begin position="265"/>
        <end position="284"/>
    </location>
</feature>
<dbReference type="OrthoDB" id="10265389at2759"/>
<evidence type="ECO:0000256" key="2">
    <source>
        <dbReference type="SAM" id="SignalP"/>
    </source>
</evidence>
<feature type="signal peptide" evidence="2">
    <location>
        <begin position="1"/>
        <end position="23"/>
    </location>
</feature>
<name>A0A6J2TGP8_DROLE</name>
<dbReference type="GO" id="GO:0016747">
    <property type="term" value="F:acyltransferase activity, transferring groups other than amino-acyl groups"/>
    <property type="evidence" value="ECO:0007669"/>
    <property type="project" value="InterPro"/>
</dbReference>
<feature type="transmembrane region" description="Helical" evidence="1">
    <location>
        <begin position="449"/>
        <end position="473"/>
    </location>
</feature>
<keyword evidence="4" id="KW-1185">Reference proteome</keyword>
<feature type="transmembrane region" description="Helical" evidence="1">
    <location>
        <begin position="304"/>
        <end position="332"/>
    </location>
</feature>